<gene>
    <name evidence="1" type="ORF">MC7420_991</name>
</gene>
<keyword evidence="2" id="KW-1185">Reference proteome</keyword>
<sequence>MVDFAAILFTFQGSVNLAFHRDYIINCQPEKTRTSRY</sequence>
<evidence type="ECO:0000313" key="2">
    <source>
        <dbReference type="Proteomes" id="UP000003835"/>
    </source>
</evidence>
<dbReference type="AlphaFoldDB" id="B4W0A7"/>
<name>B4W0A7_9CYAN</name>
<accession>B4W0A7</accession>
<protein>
    <submittedName>
        <fullName evidence="1">Uncharacterized protein</fullName>
    </submittedName>
</protein>
<evidence type="ECO:0000313" key="1">
    <source>
        <dbReference type="EMBL" id="EDX72322.1"/>
    </source>
</evidence>
<dbReference type="EMBL" id="DS989865">
    <property type="protein sequence ID" value="EDX72322.1"/>
    <property type="molecule type" value="Genomic_DNA"/>
</dbReference>
<dbReference type="Proteomes" id="UP000003835">
    <property type="component" value="Unassembled WGS sequence"/>
</dbReference>
<organism evidence="1 2">
    <name type="scientific">Coleofasciculus chthonoplastes PCC 7420</name>
    <dbReference type="NCBI Taxonomy" id="118168"/>
    <lineage>
        <taxon>Bacteria</taxon>
        <taxon>Bacillati</taxon>
        <taxon>Cyanobacteriota</taxon>
        <taxon>Cyanophyceae</taxon>
        <taxon>Coleofasciculales</taxon>
        <taxon>Coleofasciculaceae</taxon>
        <taxon>Coleofasciculus</taxon>
    </lineage>
</organism>
<dbReference type="HOGENOM" id="CLU_3342495_0_0_3"/>
<dbReference type="STRING" id="118168.MC7420_991"/>
<proteinExistence type="predicted"/>
<reference evidence="1 2" key="1">
    <citation type="submission" date="2008-07" db="EMBL/GenBank/DDBJ databases">
        <authorList>
            <person name="Tandeau de Marsac N."/>
            <person name="Ferriera S."/>
            <person name="Johnson J."/>
            <person name="Kravitz S."/>
            <person name="Beeson K."/>
            <person name="Sutton G."/>
            <person name="Rogers Y.-H."/>
            <person name="Friedman R."/>
            <person name="Frazier M."/>
            <person name="Venter J.C."/>
        </authorList>
    </citation>
    <scope>NUCLEOTIDE SEQUENCE [LARGE SCALE GENOMIC DNA]</scope>
    <source>
        <strain evidence="1 2">PCC 7420</strain>
    </source>
</reference>